<dbReference type="AlphaFoldDB" id="A0A4D8P941"/>
<evidence type="ECO:0000256" key="1">
    <source>
        <dbReference type="SAM" id="MobiDB-lite"/>
    </source>
</evidence>
<evidence type="ECO:0000313" key="3">
    <source>
        <dbReference type="EMBL" id="QCN95343.1"/>
    </source>
</evidence>
<accession>A0A4D8P941</accession>
<feature type="region of interest" description="Disordered" evidence="1">
    <location>
        <begin position="77"/>
        <end position="103"/>
    </location>
</feature>
<dbReference type="EMBL" id="CP032321">
    <property type="protein sequence ID" value="QCN95343.1"/>
    <property type="molecule type" value="Genomic_DNA"/>
</dbReference>
<dbReference type="RefSeq" id="WP_137115228.1">
    <property type="nucleotide sequence ID" value="NZ_CP032321.1"/>
</dbReference>
<proteinExistence type="predicted"/>
<reference evidence="3 4" key="1">
    <citation type="submission" date="2018-09" db="EMBL/GenBank/DDBJ databases">
        <title>Whole genome based analysis of evolution and adaptive divergence in Indian and Brazilian strains of Azospirillum brasilense.</title>
        <authorList>
            <person name="Singh C."/>
            <person name="Tripathi A.K."/>
        </authorList>
    </citation>
    <scope>NUCLEOTIDE SEQUENCE [LARGE SCALE GENOMIC DNA]</scope>
    <source>
        <strain evidence="3 4">MTCC4035</strain>
    </source>
</reference>
<evidence type="ECO:0000313" key="2">
    <source>
        <dbReference type="EMBL" id="QCN95320.1"/>
    </source>
</evidence>
<protein>
    <submittedName>
        <fullName evidence="3">Uncharacterized protein</fullName>
    </submittedName>
</protein>
<evidence type="ECO:0000313" key="4">
    <source>
        <dbReference type="Proteomes" id="UP000298595"/>
    </source>
</evidence>
<dbReference type="KEGG" id="aare:D3093_08790"/>
<dbReference type="Proteomes" id="UP000298595">
    <property type="component" value="Chromosome"/>
</dbReference>
<dbReference type="EMBL" id="CP032321">
    <property type="protein sequence ID" value="QCN95320.1"/>
    <property type="molecule type" value="Genomic_DNA"/>
</dbReference>
<name>A0A4D8P941_9PROT</name>
<sequence>MKQPQLNLRFPEEHHDLIRRLAERLRADPAFAEYLEDLLSQPTPPVLPPLQQRLDAALAEIRLMAEGYLEEFSRAKAELQQQLSGPQGKEPRPDEGSQTGQATGDRLYVLVGRHKRITEAGVDEFTRRLALGEEPELIATDIGIGPEVVRNFPSKPACRHLNREVVASLLPVYSQPSTQP</sequence>
<gene>
    <name evidence="2" type="ORF">D3093_08660</name>
    <name evidence="3" type="ORF">D3093_08790</name>
</gene>
<dbReference type="KEGG" id="aare:D3093_08660"/>
<organism evidence="3 4">
    <name type="scientific">Azospirillum argentinense</name>
    <dbReference type="NCBI Taxonomy" id="2970906"/>
    <lineage>
        <taxon>Bacteria</taxon>
        <taxon>Pseudomonadati</taxon>
        <taxon>Pseudomonadota</taxon>
        <taxon>Alphaproteobacteria</taxon>
        <taxon>Rhodospirillales</taxon>
        <taxon>Azospirillaceae</taxon>
        <taxon>Azospirillum</taxon>
    </lineage>
</organism>